<sequence>MNPVFPLLALRAFTEVGRHGSIKRAAAALGVTSGAVSQQVRLLEERVGLPLFTRGRQSMALTEAGARVHPGLLTAFDQIESALRTLEAARARKTLTVSTMASFAASWLVPRLGRFTSRHPDIEVRVEAVADLVDLHRDRVDIAIRHGLGSYPGLQSRPLMAPVLLPVASPALLADGPPIREPADCLAYPLLQDGCRADWGLWLAAHGVAADPRAERGTAFGEDYLLIRAAAAGQGLALVPQAYAGEEIAAGRLALALDRPWPARFAYYVVMLPDVARRPEAAAFAAWLEEEAQQPA</sequence>
<name>A0A2N8KHC4_9BURK</name>
<keyword evidence="7" id="KW-1185">Reference proteome</keyword>
<dbReference type="EMBL" id="POQS01000004">
    <property type="protein sequence ID" value="PND32857.1"/>
    <property type="molecule type" value="Genomic_DNA"/>
</dbReference>
<evidence type="ECO:0000313" key="7">
    <source>
        <dbReference type="Proteomes" id="UP000235994"/>
    </source>
</evidence>
<dbReference type="Pfam" id="PF03466">
    <property type="entry name" value="LysR_substrate"/>
    <property type="match status" value="1"/>
</dbReference>
<dbReference type="PANTHER" id="PTHR30537:SF26">
    <property type="entry name" value="GLYCINE CLEAVAGE SYSTEM TRANSCRIPTIONAL ACTIVATOR"/>
    <property type="match status" value="1"/>
</dbReference>
<dbReference type="Gene3D" id="1.10.10.10">
    <property type="entry name" value="Winged helix-like DNA-binding domain superfamily/Winged helix DNA-binding domain"/>
    <property type="match status" value="1"/>
</dbReference>
<dbReference type="GO" id="GO:0043565">
    <property type="term" value="F:sequence-specific DNA binding"/>
    <property type="evidence" value="ECO:0007669"/>
    <property type="project" value="TreeGrafter"/>
</dbReference>
<dbReference type="SUPFAM" id="SSF53850">
    <property type="entry name" value="Periplasmic binding protein-like II"/>
    <property type="match status" value="1"/>
</dbReference>
<comment type="similarity">
    <text evidence="1">Belongs to the LysR transcriptional regulatory family.</text>
</comment>
<keyword evidence="3" id="KW-0238">DNA-binding</keyword>
<dbReference type="PRINTS" id="PR00039">
    <property type="entry name" value="HTHLYSR"/>
</dbReference>
<dbReference type="InterPro" id="IPR000847">
    <property type="entry name" value="LysR_HTH_N"/>
</dbReference>
<evidence type="ECO:0000256" key="2">
    <source>
        <dbReference type="ARBA" id="ARBA00023015"/>
    </source>
</evidence>
<evidence type="ECO:0000256" key="1">
    <source>
        <dbReference type="ARBA" id="ARBA00009437"/>
    </source>
</evidence>
<evidence type="ECO:0000256" key="3">
    <source>
        <dbReference type="ARBA" id="ARBA00023125"/>
    </source>
</evidence>
<reference evidence="6 7" key="1">
    <citation type="submission" date="2018-01" db="EMBL/GenBank/DDBJ databases">
        <title>The draft genome of an aniline degradation strain ANB-1.</title>
        <authorList>
            <person name="Zhang L."/>
            <person name="Jiang J."/>
        </authorList>
    </citation>
    <scope>NUCLEOTIDE SEQUENCE [LARGE SCALE GENOMIC DNA]</scope>
    <source>
        <strain evidence="6 7">ANB-1</strain>
    </source>
</reference>
<dbReference type="Gene3D" id="3.40.190.10">
    <property type="entry name" value="Periplasmic binding protein-like II"/>
    <property type="match status" value="2"/>
</dbReference>
<dbReference type="InterPro" id="IPR005119">
    <property type="entry name" value="LysR_subst-bd"/>
</dbReference>
<feature type="domain" description="HTH lysR-type" evidence="5">
    <location>
        <begin position="5"/>
        <end position="62"/>
    </location>
</feature>
<evidence type="ECO:0000259" key="5">
    <source>
        <dbReference type="PROSITE" id="PS50931"/>
    </source>
</evidence>
<evidence type="ECO:0000313" key="6">
    <source>
        <dbReference type="EMBL" id="PND32857.1"/>
    </source>
</evidence>
<dbReference type="InterPro" id="IPR058163">
    <property type="entry name" value="LysR-type_TF_proteobact-type"/>
</dbReference>
<dbReference type="GO" id="GO:0006351">
    <property type="term" value="P:DNA-templated transcription"/>
    <property type="evidence" value="ECO:0007669"/>
    <property type="project" value="TreeGrafter"/>
</dbReference>
<dbReference type="Proteomes" id="UP000235994">
    <property type="component" value="Unassembled WGS sequence"/>
</dbReference>
<dbReference type="SUPFAM" id="SSF46785">
    <property type="entry name" value="Winged helix' DNA-binding domain"/>
    <property type="match status" value="1"/>
</dbReference>
<dbReference type="InterPro" id="IPR036388">
    <property type="entry name" value="WH-like_DNA-bd_sf"/>
</dbReference>
<protein>
    <submittedName>
        <fullName evidence="6">Transcriptional regulator</fullName>
    </submittedName>
</protein>
<dbReference type="PROSITE" id="PS50931">
    <property type="entry name" value="HTH_LYSR"/>
    <property type="match status" value="1"/>
</dbReference>
<dbReference type="PANTHER" id="PTHR30537">
    <property type="entry name" value="HTH-TYPE TRANSCRIPTIONAL REGULATOR"/>
    <property type="match status" value="1"/>
</dbReference>
<keyword evidence="2" id="KW-0805">Transcription regulation</keyword>
<dbReference type="AlphaFoldDB" id="A0A2N8KHC4"/>
<evidence type="ECO:0000256" key="4">
    <source>
        <dbReference type="ARBA" id="ARBA00023163"/>
    </source>
</evidence>
<comment type="caution">
    <text evidence="6">The sequence shown here is derived from an EMBL/GenBank/DDBJ whole genome shotgun (WGS) entry which is preliminary data.</text>
</comment>
<dbReference type="Pfam" id="PF00126">
    <property type="entry name" value="HTH_1"/>
    <property type="match status" value="1"/>
</dbReference>
<keyword evidence="4" id="KW-0804">Transcription</keyword>
<organism evidence="6 7">
    <name type="scientific">Achromobacter pulmonis</name>
    <dbReference type="NCBI Taxonomy" id="1389932"/>
    <lineage>
        <taxon>Bacteria</taxon>
        <taxon>Pseudomonadati</taxon>
        <taxon>Pseudomonadota</taxon>
        <taxon>Betaproteobacteria</taxon>
        <taxon>Burkholderiales</taxon>
        <taxon>Alcaligenaceae</taxon>
        <taxon>Achromobacter</taxon>
    </lineage>
</organism>
<dbReference type="CDD" id="cd08432">
    <property type="entry name" value="PBP2_GcdR_TrpI_HvrB_AmpR_like"/>
    <property type="match status" value="1"/>
</dbReference>
<accession>A0A2N8KHC4</accession>
<gene>
    <name evidence="6" type="ORF">C1I89_17815</name>
</gene>
<proteinExistence type="inferred from homology"/>
<dbReference type="GO" id="GO:0003700">
    <property type="term" value="F:DNA-binding transcription factor activity"/>
    <property type="evidence" value="ECO:0007669"/>
    <property type="project" value="InterPro"/>
</dbReference>
<dbReference type="RefSeq" id="WP_102773970.1">
    <property type="nucleotide sequence ID" value="NZ_POQS01000004.1"/>
</dbReference>
<dbReference type="InterPro" id="IPR036390">
    <property type="entry name" value="WH_DNA-bd_sf"/>
</dbReference>